<reference evidence="5" key="1">
    <citation type="journal article" date="2020" name="Stud. Mycol.">
        <title>101 Dothideomycetes genomes: a test case for predicting lifestyles and emergence of pathogens.</title>
        <authorList>
            <person name="Haridas S."/>
            <person name="Albert R."/>
            <person name="Binder M."/>
            <person name="Bloem J."/>
            <person name="Labutti K."/>
            <person name="Salamov A."/>
            <person name="Andreopoulos B."/>
            <person name="Baker S."/>
            <person name="Barry K."/>
            <person name="Bills G."/>
            <person name="Bluhm B."/>
            <person name="Cannon C."/>
            <person name="Castanera R."/>
            <person name="Culley D."/>
            <person name="Daum C."/>
            <person name="Ezra D."/>
            <person name="Gonzalez J."/>
            <person name="Henrissat B."/>
            <person name="Kuo A."/>
            <person name="Liang C."/>
            <person name="Lipzen A."/>
            <person name="Lutzoni F."/>
            <person name="Magnuson J."/>
            <person name="Mondo S."/>
            <person name="Nolan M."/>
            <person name="Ohm R."/>
            <person name="Pangilinan J."/>
            <person name="Park H.-J."/>
            <person name="Ramirez L."/>
            <person name="Alfaro M."/>
            <person name="Sun H."/>
            <person name="Tritt A."/>
            <person name="Yoshinaga Y."/>
            <person name="Zwiers L.-H."/>
            <person name="Turgeon B."/>
            <person name="Goodwin S."/>
            <person name="Spatafora J."/>
            <person name="Crous P."/>
            <person name="Grigoriev I."/>
        </authorList>
    </citation>
    <scope>NUCLEOTIDE SEQUENCE</scope>
    <source>
        <strain evidence="5">CBS 379.55</strain>
    </source>
</reference>
<dbReference type="InterPro" id="IPR015919">
    <property type="entry name" value="Cadherin-like_sf"/>
</dbReference>
<dbReference type="EMBL" id="ML986549">
    <property type="protein sequence ID" value="KAF2271332.1"/>
    <property type="molecule type" value="Genomic_DNA"/>
</dbReference>
<keyword evidence="6" id="KW-1185">Reference proteome</keyword>
<dbReference type="Gene3D" id="2.60.40.10">
    <property type="entry name" value="Immunoglobulins"/>
    <property type="match status" value="3"/>
</dbReference>
<feature type="compositionally biased region" description="Low complexity" evidence="1">
    <location>
        <begin position="771"/>
        <end position="787"/>
    </location>
</feature>
<feature type="domain" description="Dystroglycan-type cadherin-like" evidence="4">
    <location>
        <begin position="331"/>
        <end position="426"/>
    </location>
</feature>
<name>A0A6A6J4L0_WESOR</name>
<feature type="region of interest" description="Disordered" evidence="1">
    <location>
        <begin position="1181"/>
        <end position="1241"/>
    </location>
</feature>
<evidence type="ECO:0000256" key="3">
    <source>
        <dbReference type="SAM" id="SignalP"/>
    </source>
</evidence>
<feature type="region of interest" description="Disordered" evidence="1">
    <location>
        <begin position="649"/>
        <end position="668"/>
    </location>
</feature>
<keyword evidence="2" id="KW-0472">Membrane</keyword>
<evidence type="ECO:0000256" key="2">
    <source>
        <dbReference type="SAM" id="Phobius"/>
    </source>
</evidence>
<feature type="region of interest" description="Disordered" evidence="1">
    <location>
        <begin position="715"/>
        <end position="739"/>
    </location>
</feature>
<dbReference type="SUPFAM" id="SSF49313">
    <property type="entry name" value="Cadherin-like"/>
    <property type="match status" value="4"/>
</dbReference>
<dbReference type="Pfam" id="PF05345">
    <property type="entry name" value="He_PIG"/>
    <property type="match status" value="3"/>
</dbReference>
<feature type="signal peptide" evidence="3">
    <location>
        <begin position="1"/>
        <end position="24"/>
    </location>
</feature>
<feature type="compositionally biased region" description="Basic and acidic residues" evidence="1">
    <location>
        <begin position="964"/>
        <end position="984"/>
    </location>
</feature>
<feature type="compositionally biased region" description="Basic and acidic residues" evidence="1">
    <location>
        <begin position="993"/>
        <end position="1005"/>
    </location>
</feature>
<evidence type="ECO:0000313" key="5">
    <source>
        <dbReference type="EMBL" id="KAF2271332.1"/>
    </source>
</evidence>
<feature type="compositionally biased region" description="Basic and acidic residues" evidence="1">
    <location>
        <begin position="502"/>
        <end position="517"/>
    </location>
</feature>
<feature type="region of interest" description="Disordered" evidence="1">
    <location>
        <begin position="765"/>
        <end position="897"/>
    </location>
</feature>
<feature type="region of interest" description="Disordered" evidence="1">
    <location>
        <begin position="909"/>
        <end position="1143"/>
    </location>
</feature>
<feature type="compositionally biased region" description="Basic and acidic residues" evidence="1">
    <location>
        <begin position="1124"/>
        <end position="1140"/>
    </location>
</feature>
<feature type="region of interest" description="Disordered" evidence="1">
    <location>
        <begin position="427"/>
        <end position="454"/>
    </location>
</feature>
<dbReference type="GO" id="GO:0005509">
    <property type="term" value="F:calcium ion binding"/>
    <property type="evidence" value="ECO:0007669"/>
    <property type="project" value="InterPro"/>
</dbReference>
<feature type="region of interest" description="Disordered" evidence="1">
    <location>
        <begin position="578"/>
        <end position="635"/>
    </location>
</feature>
<dbReference type="GeneID" id="54553223"/>
<evidence type="ECO:0000259" key="4">
    <source>
        <dbReference type="SMART" id="SM00736"/>
    </source>
</evidence>
<evidence type="ECO:0000256" key="1">
    <source>
        <dbReference type="SAM" id="MobiDB-lite"/>
    </source>
</evidence>
<dbReference type="RefSeq" id="XP_033648871.1">
    <property type="nucleotide sequence ID" value="XM_033800048.1"/>
</dbReference>
<feature type="compositionally biased region" description="Low complexity" evidence="1">
    <location>
        <begin position="1228"/>
        <end position="1241"/>
    </location>
</feature>
<feature type="domain" description="Dystroglycan-type cadherin-like" evidence="4">
    <location>
        <begin position="28"/>
        <end position="123"/>
    </location>
</feature>
<feature type="compositionally biased region" description="Basic and acidic residues" evidence="1">
    <location>
        <begin position="578"/>
        <end position="594"/>
    </location>
</feature>
<evidence type="ECO:0000313" key="6">
    <source>
        <dbReference type="Proteomes" id="UP000800097"/>
    </source>
</evidence>
<dbReference type="InterPro" id="IPR006644">
    <property type="entry name" value="Cadg"/>
</dbReference>
<accession>A0A6A6J4L0</accession>
<feature type="region of interest" description="Disordered" evidence="1">
    <location>
        <begin position="491"/>
        <end position="517"/>
    </location>
</feature>
<protein>
    <recommendedName>
        <fullName evidence="4">Dystroglycan-type cadherin-like domain-containing protein</fullName>
    </recommendedName>
</protein>
<keyword evidence="2" id="KW-1133">Transmembrane helix</keyword>
<sequence length="1373" mass="149562">MAAYRLIVMWATATAVLLLDPVAAASPQVNFPLNSQFPPVARVGQPYFFKFASTTFQPKPDDLQYSLIGNPSWLALNGENQTLSGTPGAGDIGEITFIIAAAGEAGAVANMESRLLVTDAEAPIVKQNVSEDLATAGPLSGPQTLTLGPSKSFEVKFPKDTFSNVDKNTKYYASLADHTPLPAWISFDEASLRFAGITPAIVMSAQTYDMLLIASDNPGFAAATMSFSLVISYHQLSFNPLHREIILAKGDQVNITGLLNFLFMDGAPMREQDIKSASAILPSWLSFNDRTLEIAGKPPSGLMSQDITVSVEDVFGDTAEHSIHLLFKSQLFRNQIGTLNITAGKPFEYQIPSSVFLNVDETVSLDFGPLSEWLKFDTKTLIISGSIPENFKAGSVEAMLSATSADGKLHDSQTFLIQVLSAENGEGSIAGGAGTQRPNAAGPDSDASNSHHHSRSKAGIIAGSVVGAVIGAMLLFAFGCILCRRKKNTKGYFSPRSPRSPRKQDISRPIMIHDDWDTTDREMEQDLEKGDASLDSTPEGLPQLKLDLAPSRDISKSPVSSIGEGESKILSDFAESDWGMKDEAGPSHRPHDSMKIPTAIARRESDFSTSSKKHRRRTTMVYRDSQRSNGLPVNRRLSGLGHGWHAYSPSRSNSISEARRTLSSNSTRTVSTSILSTVPSAHARPLATRHTTSLTTPMHKRCSIRVVSKNASTCASLREHPDEDASCKRSEQSPKTMYDNLADRRTLAEKRQSYIRKRASAQSPFPFFGASSSRVSSSSYKPPTSVSADDETGVRPSPSPLATSTFADVAKDKAQNQGSGLPECLRIRKPSDTPTVEEQTKFPGSLHKPPTARSFTGRQPKSPATVTDRDRVYKRYQMSNTTGQDANSGRRSSVRESVRAQALKASLNSLTGSKIFEDAEASESAYSSEEEVIEEYEKRTTAKPSQFPLPPLDLYRLRHSRRNSKQEDKEAKDGHRRELKKISQRDPTPYPFDNEHGGKENEPHTLNHAVRASTPKDKAKSKPVNVCRSPERPKTIASTTSRSKLTSRHSRSNSRITTRSSTQRRPLSRQPSNRSRHSRTQSTTAGTSRPPSRHSTTAAKAGCDRSRTQSSAYPYFDISTLPDTLRDPSKPSQESDKPLVKPEMGTMASLITRDVDGNILNYGLHERPTIEELASTSIGMRASKGKLSSSARESRLAQEANKRDGAENKKRISTRGEGSKRNTVIVRPGVSSPVEPSSSPGPLVGQAAYSAGLGLSLGRLLDGGTDTSMGLSLGGREDTPGAFTMSDVDANSEWVRERTPLSVLDDGNGGSPERLRVVEGKGKRPISKEVDEELKVGASRKARTTTWGSLKRLGMGWGYWEGRERERESKAFL</sequence>
<feature type="compositionally biased region" description="Basic and acidic residues" evidence="1">
    <location>
        <begin position="717"/>
        <end position="732"/>
    </location>
</feature>
<feature type="compositionally biased region" description="Basic and acidic residues" evidence="1">
    <location>
        <begin position="1192"/>
        <end position="1210"/>
    </location>
</feature>
<keyword evidence="2" id="KW-0812">Transmembrane</keyword>
<feature type="compositionally biased region" description="Polar residues" evidence="1">
    <location>
        <begin position="1080"/>
        <end position="1098"/>
    </location>
</feature>
<organism evidence="5 6">
    <name type="scientific">Westerdykella ornata</name>
    <dbReference type="NCBI Taxonomy" id="318751"/>
    <lineage>
        <taxon>Eukaryota</taxon>
        <taxon>Fungi</taxon>
        <taxon>Dikarya</taxon>
        <taxon>Ascomycota</taxon>
        <taxon>Pezizomycotina</taxon>
        <taxon>Dothideomycetes</taxon>
        <taxon>Pleosporomycetidae</taxon>
        <taxon>Pleosporales</taxon>
        <taxon>Sporormiaceae</taxon>
        <taxon>Westerdykella</taxon>
    </lineage>
</organism>
<feature type="transmembrane region" description="Helical" evidence="2">
    <location>
        <begin position="458"/>
        <end position="483"/>
    </location>
</feature>
<dbReference type="GO" id="GO:0016020">
    <property type="term" value="C:membrane"/>
    <property type="evidence" value="ECO:0007669"/>
    <property type="project" value="InterPro"/>
</dbReference>
<feature type="compositionally biased region" description="Polar residues" evidence="1">
    <location>
        <begin position="877"/>
        <end position="887"/>
    </location>
</feature>
<proteinExistence type="predicted"/>
<feature type="domain" description="Dystroglycan-type cadherin-like" evidence="4">
    <location>
        <begin position="135"/>
        <end position="238"/>
    </location>
</feature>
<feature type="compositionally biased region" description="Polar residues" evidence="1">
    <location>
        <begin position="853"/>
        <end position="865"/>
    </location>
</feature>
<feature type="chain" id="PRO_5025633964" description="Dystroglycan-type cadherin-like domain-containing protein" evidence="3">
    <location>
        <begin position="25"/>
        <end position="1373"/>
    </location>
</feature>
<dbReference type="InterPro" id="IPR013783">
    <property type="entry name" value="Ig-like_fold"/>
</dbReference>
<dbReference type="Proteomes" id="UP000800097">
    <property type="component" value="Unassembled WGS sequence"/>
</dbReference>
<gene>
    <name evidence="5" type="ORF">EI97DRAFT_446711</name>
</gene>
<keyword evidence="3" id="KW-0732">Signal</keyword>
<feature type="compositionally biased region" description="Low complexity" evidence="1">
    <location>
        <begin position="1053"/>
        <end position="1065"/>
    </location>
</feature>
<dbReference type="SMART" id="SM00736">
    <property type="entry name" value="CADG"/>
    <property type="match status" value="3"/>
</dbReference>
<dbReference type="OrthoDB" id="41532at2759"/>